<evidence type="ECO:0000313" key="5">
    <source>
        <dbReference type="Proteomes" id="UP001226762"/>
    </source>
</evidence>
<sequence>MKHTVRLVASLCLLFPATLASAQDIRTETVNFAAGASGTTIRDRITGYESVSYKLGAEAGQRLSITLNPSNTQTYFNVYGPGSGPGDQAIANSSMTLVLNRFDGILPGSGDYTVSVYMMRVAARRNEVSDYALDISITGATGATVQSDYADGLQGGPDYWRVNTSGGGLNMRTGPSSEAGAVTKIGNGTNLRNLGCRMAEGRRWCRVATLADPGYEGWVAGDFLIEGSDRASAAPVQPTHHGAGQSGASSDVRVRFAAGTTGSEMTGALAPGESRRYLIGAAANQALYVRVAPQGPGLSYQIFNPDRSFLLGAMDPAQEYRGQLWQSGDHAIEVFNRGGTTVSYNIIIGID</sequence>
<gene>
    <name evidence="4" type="ORF">NO357_06920</name>
</gene>
<dbReference type="Gene3D" id="2.30.30.40">
    <property type="entry name" value="SH3 Domains"/>
    <property type="match status" value="1"/>
</dbReference>
<evidence type="ECO:0000256" key="2">
    <source>
        <dbReference type="SAM" id="SignalP"/>
    </source>
</evidence>
<comment type="caution">
    <text evidence="4">The sequence shown here is derived from an EMBL/GenBank/DDBJ whole genome shotgun (WGS) entry which is preliminary data.</text>
</comment>
<dbReference type="Pfam" id="PF08239">
    <property type="entry name" value="SH3_3"/>
    <property type="match status" value="1"/>
</dbReference>
<dbReference type="EMBL" id="JANHAX010000002">
    <property type="protein sequence ID" value="MDQ2089630.1"/>
    <property type="molecule type" value="Genomic_DNA"/>
</dbReference>
<feature type="region of interest" description="Disordered" evidence="1">
    <location>
        <begin position="231"/>
        <end position="250"/>
    </location>
</feature>
<accession>A0AAE4B3X0</accession>
<dbReference type="RefSeq" id="WP_306734902.1">
    <property type="nucleotide sequence ID" value="NZ_JANHAX010000002.1"/>
</dbReference>
<feature type="chain" id="PRO_5041995431" evidence="2">
    <location>
        <begin position="23"/>
        <end position="351"/>
    </location>
</feature>
<dbReference type="Gene3D" id="2.60.120.380">
    <property type="match status" value="2"/>
</dbReference>
<evidence type="ECO:0000256" key="1">
    <source>
        <dbReference type="SAM" id="MobiDB-lite"/>
    </source>
</evidence>
<proteinExistence type="predicted"/>
<feature type="signal peptide" evidence="2">
    <location>
        <begin position="1"/>
        <end position="22"/>
    </location>
</feature>
<reference evidence="4" key="1">
    <citation type="submission" date="2022-07" db="EMBL/GenBank/DDBJ databases">
        <authorList>
            <person name="Otstavnykh N."/>
            <person name="Isaeva M."/>
            <person name="Bystritskaya E."/>
        </authorList>
    </citation>
    <scope>NUCLEOTIDE SEQUENCE</scope>
    <source>
        <strain evidence="4">KCTC 52189</strain>
    </source>
</reference>
<keyword evidence="2" id="KW-0732">Signal</keyword>
<dbReference type="InterPro" id="IPR003646">
    <property type="entry name" value="SH3-like_bac-type"/>
</dbReference>
<keyword evidence="5" id="KW-1185">Reference proteome</keyword>
<reference evidence="4" key="2">
    <citation type="submission" date="2023-02" db="EMBL/GenBank/DDBJ databases">
        <title>'Rhodoalgimonas zhirmunskyi' gen. nov., isolated from a red alga.</title>
        <authorList>
            <person name="Nedashkovskaya O.I."/>
            <person name="Otstavnykh N.Y."/>
            <person name="Bystritskaya E.P."/>
            <person name="Balabanova L.A."/>
            <person name="Isaeva M.P."/>
        </authorList>
    </citation>
    <scope>NUCLEOTIDE SEQUENCE</scope>
    <source>
        <strain evidence="4">KCTC 52189</strain>
    </source>
</reference>
<dbReference type="AlphaFoldDB" id="A0AAE4B3X0"/>
<organism evidence="4 5">
    <name type="scientific">Marimonas arenosa</name>
    <dbReference type="NCBI Taxonomy" id="1795305"/>
    <lineage>
        <taxon>Bacteria</taxon>
        <taxon>Pseudomonadati</taxon>
        <taxon>Pseudomonadota</taxon>
        <taxon>Alphaproteobacteria</taxon>
        <taxon>Rhodobacterales</taxon>
        <taxon>Paracoccaceae</taxon>
        <taxon>Marimonas</taxon>
    </lineage>
</organism>
<protein>
    <submittedName>
        <fullName evidence="4">SH3 domain-containing protein</fullName>
    </submittedName>
</protein>
<feature type="domain" description="SH3b" evidence="3">
    <location>
        <begin position="167"/>
        <end position="224"/>
    </location>
</feature>
<evidence type="ECO:0000259" key="3">
    <source>
        <dbReference type="Pfam" id="PF08239"/>
    </source>
</evidence>
<dbReference type="Proteomes" id="UP001226762">
    <property type="component" value="Unassembled WGS sequence"/>
</dbReference>
<evidence type="ECO:0000313" key="4">
    <source>
        <dbReference type="EMBL" id="MDQ2089630.1"/>
    </source>
</evidence>
<name>A0AAE4B3X0_9RHOB</name>